<organism evidence="2 3">
    <name type="scientific">Pomacea canaliculata</name>
    <name type="common">Golden apple snail</name>
    <dbReference type="NCBI Taxonomy" id="400727"/>
    <lineage>
        <taxon>Eukaryota</taxon>
        <taxon>Metazoa</taxon>
        <taxon>Spiralia</taxon>
        <taxon>Lophotrochozoa</taxon>
        <taxon>Mollusca</taxon>
        <taxon>Gastropoda</taxon>
        <taxon>Caenogastropoda</taxon>
        <taxon>Architaenioglossa</taxon>
        <taxon>Ampullarioidea</taxon>
        <taxon>Ampullariidae</taxon>
        <taxon>Pomacea</taxon>
    </lineage>
</organism>
<protein>
    <submittedName>
        <fullName evidence="2">Uncharacterized protein</fullName>
    </submittedName>
</protein>
<gene>
    <name evidence="2" type="ORF">C0Q70_11395</name>
</gene>
<sequence length="368" mass="40327">MAQQRTLKKVETTHKSEKDLLPGLPDEVHEIVRKLQDAAKCRYQFLEKRQRKIGQKQTNGVCLALAGGIVAAIALGVQILFWWLGAAGLIMIVAGSVFTAAAMQEESKERKNTTADVVRIRQLIGKGQNFSRRLREVAENLNQHHRNVKRAKFGGALSTFVGGVVTVVAAVLTPWTGKGMLRLAGAGMVLSGAGDLVKNGSSLIEMIIQKINGRDLQREWNEIISAVLTECQVLYNMPQMCTTNLHGYTPLFVNGLNILHSRSTLQNGLNMLSAAHEGAYNLGTASKHVGLKKASAGIQAIGTTEFFLTLAMLPNNFTEMVRAAVDLMDDQKPEASLLLLKLADCTEEITRGLRETSEMLCLFSYKHD</sequence>
<reference evidence="2 3" key="1">
    <citation type="submission" date="2018-04" db="EMBL/GenBank/DDBJ databases">
        <title>The genome of golden apple snail Pomacea canaliculata provides insight into stress tolerance and invasive adaptation.</title>
        <authorList>
            <person name="Liu C."/>
            <person name="Liu B."/>
            <person name="Ren Y."/>
            <person name="Zhang Y."/>
            <person name="Wang H."/>
            <person name="Li S."/>
            <person name="Jiang F."/>
            <person name="Yin L."/>
            <person name="Zhang G."/>
            <person name="Qian W."/>
            <person name="Fan W."/>
        </authorList>
    </citation>
    <scope>NUCLEOTIDE SEQUENCE [LARGE SCALE GENOMIC DNA]</scope>
    <source>
        <strain evidence="2">SZHN2017</strain>
        <tissue evidence="2">Muscle</tissue>
    </source>
</reference>
<evidence type="ECO:0000313" key="2">
    <source>
        <dbReference type="EMBL" id="PVD28800.1"/>
    </source>
</evidence>
<dbReference type="AlphaFoldDB" id="A0A2T7P5V3"/>
<feature type="transmembrane region" description="Helical" evidence="1">
    <location>
        <begin position="153"/>
        <end position="173"/>
    </location>
</feature>
<feature type="transmembrane region" description="Helical" evidence="1">
    <location>
        <begin position="58"/>
        <end position="75"/>
    </location>
</feature>
<evidence type="ECO:0000256" key="1">
    <source>
        <dbReference type="SAM" id="Phobius"/>
    </source>
</evidence>
<dbReference type="Proteomes" id="UP000245119">
    <property type="component" value="Linkage Group LG6"/>
</dbReference>
<accession>A0A2T7P5V3</accession>
<keyword evidence="1" id="KW-0472">Membrane</keyword>
<feature type="transmembrane region" description="Helical" evidence="1">
    <location>
        <begin position="81"/>
        <end position="103"/>
    </location>
</feature>
<keyword evidence="3" id="KW-1185">Reference proteome</keyword>
<evidence type="ECO:0000313" key="3">
    <source>
        <dbReference type="Proteomes" id="UP000245119"/>
    </source>
</evidence>
<comment type="caution">
    <text evidence="2">The sequence shown here is derived from an EMBL/GenBank/DDBJ whole genome shotgun (WGS) entry which is preliminary data.</text>
</comment>
<keyword evidence="1" id="KW-0812">Transmembrane</keyword>
<proteinExistence type="predicted"/>
<dbReference type="EMBL" id="PZQS01000006">
    <property type="protein sequence ID" value="PVD28800.1"/>
    <property type="molecule type" value="Genomic_DNA"/>
</dbReference>
<keyword evidence="1" id="KW-1133">Transmembrane helix</keyword>
<name>A0A2T7P5V3_POMCA</name>